<dbReference type="Proteomes" id="UP000410492">
    <property type="component" value="Unassembled WGS sequence"/>
</dbReference>
<feature type="compositionally biased region" description="Acidic residues" evidence="1">
    <location>
        <begin position="163"/>
        <end position="184"/>
    </location>
</feature>
<evidence type="ECO:0000256" key="1">
    <source>
        <dbReference type="SAM" id="MobiDB-lite"/>
    </source>
</evidence>
<dbReference type="EMBL" id="CAACVG010007876">
    <property type="protein sequence ID" value="VEN47458.1"/>
    <property type="molecule type" value="Genomic_DNA"/>
</dbReference>
<feature type="compositionally biased region" description="Basic and acidic residues" evidence="1">
    <location>
        <begin position="206"/>
        <end position="216"/>
    </location>
</feature>
<reference evidence="2 3" key="1">
    <citation type="submission" date="2019-01" db="EMBL/GenBank/DDBJ databases">
        <authorList>
            <person name="Sayadi A."/>
        </authorList>
    </citation>
    <scope>NUCLEOTIDE SEQUENCE [LARGE SCALE GENOMIC DNA]</scope>
</reference>
<gene>
    <name evidence="2" type="ORF">CALMAC_LOCUS9222</name>
</gene>
<name>A0A653CHR6_CALMS</name>
<organism evidence="2 3">
    <name type="scientific">Callosobruchus maculatus</name>
    <name type="common">Southern cowpea weevil</name>
    <name type="synonym">Pulse bruchid</name>
    <dbReference type="NCBI Taxonomy" id="64391"/>
    <lineage>
        <taxon>Eukaryota</taxon>
        <taxon>Metazoa</taxon>
        <taxon>Ecdysozoa</taxon>
        <taxon>Arthropoda</taxon>
        <taxon>Hexapoda</taxon>
        <taxon>Insecta</taxon>
        <taxon>Pterygota</taxon>
        <taxon>Neoptera</taxon>
        <taxon>Endopterygota</taxon>
        <taxon>Coleoptera</taxon>
        <taxon>Polyphaga</taxon>
        <taxon>Cucujiformia</taxon>
        <taxon>Chrysomeloidea</taxon>
        <taxon>Chrysomelidae</taxon>
        <taxon>Bruchinae</taxon>
        <taxon>Bruchini</taxon>
        <taxon>Callosobruchus</taxon>
    </lineage>
</organism>
<proteinExistence type="predicted"/>
<feature type="region of interest" description="Disordered" evidence="1">
    <location>
        <begin position="146"/>
        <end position="216"/>
    </location>
</feature>
<keyword evidence="3" id="KW-1185">Reference proteome</keyword>
<protein>
    <submittedName>
        <fullName evidence="2">Uncharacterized protein</fullName>
    </submittedName>
</protein>
<feature type="compositionally biased region" description="Acidic residues" evidence="1">
    <location>
        <begin position="146"/>
        <end position="155"/>
    </location>
</feature>
<evidence type="ECO:0000313" key="3">
    <source>
        <dbReference type="Proteomes" id="UP000410492"/>
    </source>
</evidence>
<evidence type="ECO:0000313" key="2">
    <source>
        <dbReference type="EMBL" id="VEN47458.1"/>
    </source>
</evidence>
<dbReference type="AlphaFoldDB" id="A0A653CHR6"/>
<dbReference type="OrthoDB" id="6777429at2759"/>
<accession>A0A653CHR6</accession>
<sequence length="216" mass="24831">MSLVDFRFRPKIVLSQFRIFFRLQYSPHISLWEVKAVALVLPNGQKKVLYKREWREFAKETEQNIIAWRQYSAHVKDLSSSIVENFHNKKVNCCPKCLQDHLIKNVVTAHETLQALTEAMNCASYWQRVLDGLVDQAAVLTDIEEVQAESESESEEEKKLEELEVTESSDDESIYEIEELELDEQPGPSKGRNDPGAGPSGQARCPGRDQCTRKFK</sequence>